<dbReference type="AlphaFoldDB" id="A0A371IM22"/>
<evidence type="ECO:0000313" key="2">
    <source>
        <dbReference type="Proteomes" id="UP000093352"/>
    </source>
</evidence>
<dbReference type="EMBL" id="MBEW02000006">
    <property type="protein sequence ID" value="RDY21542.1"/>
    <property type="molecule type" value="Genomic_DNA"/>
</dbReference>
<dbReference type="Pfam" id="PF12750">
    <property type="entry name" value="Maff2"/>
    <property type="match status" value="1"/>
</dbReference>
<proteinExistence type="predicted"/>
<name>A0A371IM22_9FIRM</name>
<keyword evidence="2" id="KW-1185">Reference proteome</keyword>
<sequence>MNRRIRKKRGKTAACAGDPGACRPCGETAAKAAGSHRPLSDRIQCLPCQAGRRGKEDAVTNACTTPEAVMQTLITALAAGLAVWGAVQLLESFQSGGERQRAQALDLIKAGGELVRTATWEVIPPSRP</sequence>
<gene>
    <name evidence="1" type="ORF">BBG48_004110</name>
</gene>
<evidence type="ECO:0008006" key="3">
    <source>
        <dbReference type="Google" id="ProtNLM"/>
    </source>
</evidence>
<dbReference type="Proteomes" id="UP000093352">
    <property type="component" value="Unassembled WGS sequence"/>
</dbReference>
<protein>
    <recommendedName>
        <fullName evidence="3">Maff2 family protein</fullName>
    </recommendedName>
</protein>
<accession>A0A371IM22</accession>
<reference evidence="1 2" key="1">
    <citation type="journal article" date="2016" name="Genome Announc.">
        <title>Draft Genome Sequence of Criibacterium bergeronii gen. nov., sp. nov., Strain CCRI-22567T, Isolated from a Vaginal Sample from a Woman with Bacterial Vaginosis.</title>
        <authorList>
            <person name="Maheux A.F."/>
            <person name="Berube E."/>
            <person name="Boudreau D.K."/>
            <person name="Raymond F."/>
            <person name="Corbeil J."/>
            <person name="Roy P.H."/>
            <person name="Boissinot M."/>
            <person name="Omar R.F."/>
        </authorList>
    </citation>
    <scope>NUCLEOTIDE SEQUENCE [LARGE SCALE GENOMIC DNA]</scope>
    <source>
        <strain evidence="1 2">CCRI-22567</strain>
    </source>
</reference>
<dbReference type="InterPro" id="IPR024272">
    <property type="entry name" value="MAFF-rel"/>
</dbReference>
<organism evidence="1 2">
    <name type="scientific">Criibacterium bergeronii</name>
    <dbReference type="NCBI Taxonomy" id="1871336"/>
    <lineage>
        <taxon>Bacteria</taxon>
        <taxon>Bacillati</taxon>
        <taxon>Bacillota</taxon>
        <taxon>Clostridia</taxon>
        <taxon>Peptostreptococcales</taxon>
        <taxon>Filifactoraceae</taxon>
        <taxon>Criibacterium</taxon>
    </lineage>
</organism>
<comment type="caution">
    <text evidence="1">The sequence shown here is derived from an EMBL/GenBank/DDBJ whole genome shotgun (WGS) entry which is preliminary data.</text>
</comment>
<evidence type="ECO:0000313" key="1">
    <source>
        <dbReference type="EMBL" id="RDY21542.1"/>
    </source>
</evidence>
<dbReference type="STRING" id="1871336.BBG48_01945"/>